<organism evidence="2 3">
    <name type="scientific">Candidatus Nitrososphaera evergladensis SR1</name>
    <dbReference type="NCBI Taxonomy" id="1459636"/>
    <lineage>
        <taxon>Archaea</taxon>
        <taxon>Nitrososphaerota</taxon>
        <taxon>Nitrososphaeria</taxon>
        <taxon>Nitrososphaerales</taxon>
        <taxon>Nitrososphaeraceae</taxon>
        <taxon>Nitrososphaera</taxon>
    </lineage>
</organism>
<proteinExistence type="predicted"/>
<dbReference type="Proteomes" id="UP000028194">
    <property type="component" value="Chromosome"/>
</dbReference>
<keyword evidence="1" id="KW-0472">Membrane</keyword>
<dbReference type="AlphaFoldDB" id="A0A075MTJ8"/>
<name>A0A075MTJ8_9ARCH</name>
<dbReference type="KEGG" id="nev:NTE_02471"/>
<evidence type="ECO:0000313" key="3">
    <source>
        <dbReference type="Proteomes" id="UP000028194"/>
    </source>
</evidence>
<dbReference type="EMBL" id="CP007174">
    <property type="protein sequence ID" value="AIF84520.1"/>
    <property type="molecule type" value="Genomic_DNA"/>
</dbReference>
<sequence length="78" mass="8745">MYIFKIIFQTNVNLILKYGKVDSVPGAKMAFEIHASYLAFGISLPLVVWFVATHRKELAGKETIVTRRHYTATDTAAA</sequence>
<gene>
    <name evidence="2" type="ORF">NTE_02471</name>
</gene>
<keyword evidence="1" id="KW-0812">Transmembrane</keyword>
<feature type="transmembrane region" description="Helical" evidence="1">
    <location>
        <begin position="33"/>
        <end position="52"/>
    </location>
</feature>
<dbReference type="STRING" id="1459636.NTE_02471"/>
<keyword evidence="1" id="KW-1133">Transmembrane helix</keyword>
<evidence type="ECO:0000313" key="2">
    <source>
        <dbReference type="EMBL" id="AIF84520.1"/>
    </source>
</evidence>
<accession>A0A075MTJ8</accession>
<evidence type="ECO:0000256" key="1">
    <source>
        <dbReference type="SAM" id="Phobius"/>
    </source>
</evidence>
<reference evidence="2 3" key="1">
    <citation type="journal article" date="2014" name="PLoS ONE">
        <title>Genome Sequence of Candidatus Nitrososphaera evergladensis from Group I.1b Enriched from Everglades Soil Reveals Novel Genomic Features of the Ammonia-Oxidizing Archaea.</title>
        <authorList>
            <person name="Zhalnina K.V."/>
            <person name="Dias R."/>
            <person name="Leonard M.T."/>
            <person name="Dorr de Quadros P."/>
            <person name="Camargo F.A."/>
            <person name="Drew J.C."/>
            <person name="Farmerie W.G."/>
            <person name="Daroub S.H."/>
            <person name="Triplett E.W."/>
        </authorList>
    </citation>
    <scope>NUCLEOTIDE SEQUENCE [LARGE SCALE GENOMIC DNA]</scope>
    <source>
        <strain evidence="2 3">SR1</strain>
    </source>
</reference>
<dbReference type="HOGENOM" id="CLU_2613423_0_0_2"/>
<protein>
    <submittedName>
        <fullName evidence="2">Uncharacterized protein</fullName>
    </submittedName>
</protein>
<keyword evidence="3" id="KW-1185">Reference proteome</keyword>